<dbReference type="EMBL" id="OUUZ01000011">
    <property type="protein sequence ID" value="SPQ24065.1"/>
    <property type="molecule type" value="Genomic_DNA"/>
</dbReference>
<evidence type="ECO:0000256" key="2">
    <source>
        <dbReference type="SAM" id="SignalP"/>
    </source>
</evidence>
<evidence type="ECO:0000259" key="3">
    <source>
        <dbReference type="Pfam" id="PF01097"/>
    </source>
</evidence>
<keyword evidence="1" id="KW-1015">Disulfide bond</keyword>
<evidence type="ECO:0000256" key="1">
    <source>
        <dbReference type="ARBA" id="ARBA00023157"/>
    </source>
</evidence>
<evidence type="ECO:0000313" key="4">
    <source>
        <dbReference type="EMBL" id="SPQ24065.1"/>
    </source>
</evidence>
<dbReference type="Pfam" id="PF01097">
    <property type="entry name" value="Defensin_2"/>
    <property type="match status" value="1"/>
</dbReference>
<name>A0A446BNI6_9PEZI</name>
<feature type="domain" description="Invertebrate defensins family profile" evidence="3">
    <location>
        <begin position="120"/>
        <end position="144"/>
    </location>
</feature>
<dbReference type="Proteomes" id="UP000289323">
    <property type="component" value="Unassembled WGS sequence"/>
</dbReference>
<keyword evidence="2" id="KW-0732">Signal</keyword>
<accession>A0A446BNI6</accession>
<evidence type="ECO:0000313" key="5">
    <source>
        <dbReference type="Proteomes" id="UP000289323"/>
    </source>
</evidence>
<dbReference type="AlphaFoldDB" id="A0A446BNI6"/>
<gene>
    <name evidence="4" type="ORF">TT172_LOCUS6484</name>
</gene>
<dbReference type="InterPro" id="IPR001542">
    <property type="entry name" value="Defensin_invertebrate/fungal"/>
</dbReference>
<feature type="chain" id="PRO_5019105541" evidence="2">
    <location>
        <begin position="25"/>
        <end position="145"/>
    </location>
</feature>
<proteinExistence type="predicted"/>
<protein>
    <submittedName>
        <fullName evidence="4">334b87de-4c77-406e-8569-7917e9483854</fullName>
    </submittedName>
</protein>
<organism evidence="4 5">
    <name type="scientific">Thermothielavioides terrestris</name>
    <dbReference type="NCBI Taxonomy" id="2587410"/>
    <lineage>
        <taxon>Eukaryota</taxon>
        <taxon>Fungi</taxon>
        <taxon>Dikarya</taxon>
        <taxon>Ascomycota</taxon>
        <taxon>Pezizomycotina</taxon>
        <taxon>Sordariomycetes</taxon>
        <taxon>Sordariomycetidae</taxon>
        <taxon>Sordariales</taxon>
        <taxon>Chaetomiaceae</taxon>
        <taxon>Thermothielavioides</taxon>
    </lineage>
</organism>
<reference evidence="4 5" key="1">
    <citation type="submission" date="2018-04" db="EMBL/GenBank/DDBJ databases">
        <authorList>
            <person name="Huttner S."/>
            <person name="Dainat J."/>
        </authorList>
    </citation>
    <scope>NUCLEOTIDE SEQUENCE [LARGE SCALE GENOMIC DNA]</scope>
</reference>
<feature type="signal peptide" evidence="2">
    <location>
        <begin position="1"/>
        <end position="24"/>
    </location>
</feature>
<sequence>MLSLRSISLAAILACTSLAGTARAGCIPSLSCALGNQACDAVCVRQGNPNGGHCVARDGCPGMKLCACFNSPQKRSDDEGVIDGDAHFNEILERLGKREEAARKEGRSISCSIPTFGPLLCEDHCAKIGRPGGECSPETGVCTCN</sequence>
<dbReference type="GO" id="GO:0006952">
    <property type="term" value="P:defense response"/>
    <property type="evidence" value="ECO:0007669"/>
    <property type="project" value="InterPro"/>
</dbReference>